<evidence type="ECO:0000256" key="10">
    <source>
        <dbReference type="ARBA" id="ARBA00022989"/>
    </source>
</evidence>
<evidence type="ECO:0000256" key="3">
    <source>
        <dbReference type="ARBA" id="ARBA00022475"/>
    </source>
</evidence>
<evidence type="ECO:0000256" key="9">
    <source>
        <dbReference type="ARBA" id="ARBA00022840"/>
    </source>
</evidence>
<evidence type="ECO:0000313" key="17">
    <source>
        <dbReference type="EMBL" id="EAX89738.1"/>
    </source>
</evidence>
<dbReference type="EMBL" id="DS114171">
    <property type="protein sequence ID" value="EAX89738.1"/>
    <property type="molecule type" value="Genomic_DNA"/>
</dbReference>
<keyword evidence="10" id="KW-1133">Transmembrane helix</keyword>
<keyword evidence="6" id="KW-0732">Signal</keyword>
<keyword evidence="7" id="KW-0547">Nucleotide-binding</keyword>
<evidence type="ECO:0000256" key="6">
    <source>
        <dbReference type="ARBA" id="ARBA00022729"/>
    </source>
</evidence>
<keyword evidence="14" id="KW-0675">Receptor</keyword>
<dbReference type="AlphaFoldDB" id="A2FZD2"/>
<reference evidence="17" key="2">
    <citation type="journal article" date="2007" name="Science">
        <title>Draft genome sequence of the sexually transmitted pathogen Trichomonas vaginalis.</title>
        <authorList>
            <person name="Carlton J.M."/>
            <person name="Hirt R.P."/>
            <person name="Silva J.C."/>
            <person name="Delcher A.L."/>
            <person name="Schatz M."/>
            <person name="Zhao Q."/>
            <person name="Wortman J.R."/>
            <person name="Bidwell S.L."/>
            <person name="Alsmark U.C.M."/>
            <person name="Besteiro S."/>
            <person name="Sicheritz-Ponten T."/>
            <person name="Noel C.J."/>
            <person name="Dacks J.B."/>
            <person name="Foster P.G."/>
            <person name="Simillion C."/>
            <person name="Van de Peer Y."/>
            <person name="Miranda-Saavedra D."/>
            <person name="Barton G.J."/>
            <person name="Westrop G.D."/>
            <person name="Mueller S."/>
            <person name="Dessi D."/>
            <person name="Fiori P.L."/>
            <person name="Ren Q."/>
            <person name="Paulsen I."/>
            <person name="Zhang H."/>
            <person name="Bastida-Corcuera F.D."/>
            <person name="Simoes-Barbosa A."/>
            <person name="Brown M.T."/>
            <person name="Hayes R.D."/>
            <person name="Mukherjee M."/>
            <person name="Okumura C.Y."/>
            <person name="Schneider R."/>
            <person name="Smith A.J."/>
            <person name="Vanacova S."/>
            <person name="Villalvazo M."/>
            <person name="Haas B.J."/>
            <person name="Pertea M."/>
            <person name="Feldblyum T.V."/>
            <person name="Utterback T.R."/>
            <person name="Shu C.L."/>
            <person name="Osoegawa K."/>
            <person name="de Jong P.J."/>
            <person name="Hrdy I."/>
            <person name="Horvathova L."/>
            <person name="Zubacova Z."/>
            <person name="Dolezal P."/>
            <person name="Malik S.B."/>
            <person name="Logsdon J.M. Jr."/>
            <person name="Henze K."/>
            <person name="Gupta A."/>
            <person name="Wang C.C."/>
            <person name="Dunne R.L."/>
            <person name="Upcroft J.A."/>
            <person name="Upcroft P."/>
            <person name="White O."/>
            <person name="Salzberg S.L."/>
            <person name="Tang P."/>
            <person name="Chiu C.-H."/>
            <person name="Lee Y.-S."/>
            <person name="Embley T.M."/>
            <person name="Coombs G.H."/>
            <person name="Mottram J.C."/>
            <person name="Tachezy J."/>
            <person name="Fraser-Liggett C.M."/>
            <person name="Johnson P.J."/>
        </authorList>
    </citation>
    <scope>NUCLEOTIDE SEQUENCE [LARGE SCALE GENOMIC DNA]</scope>
    <source>
        <strain evidence="17">G3</strain>
    </source>
</reference>
<keyword evidence="18" id="KW-1185">Reference proteome</keyword>
<evidence type="ECO:0000313" key="18">
    <source>
        <dbReference type="Proteomes" id="UP000001542"/>
    </source>
</evidence>
<name>A2FZD2_TRIV3</name>
<evidence type="ECO:0000256" key="8">
    <source>
        <dbReference type="ARBA" id="ARBA00022777"/>
    </source>
</evidence>
<dbReference type="EC" id="2.7.10.1" evidence="2"/>
<dbReference type="GO" id="GO:0005886">
    <property type="term" value="C:plasma membrane"/>
    <property type="evidence" value="ECO:0007669"/>
    <property type="project" value="UniProtKB-SubCell"/>
</dbReference>
<evidence type="ECO:0000256" key="11">
    <source>
        <dbReference type="ARBA" id="ARBA00023136"/>
    </source>
</evidence>
<comment type="subcellular location">
    <subcellularLocation>
        <location evidence="1">Cell membrane</location>
        <topology evidence="1">Single-pass type I membrane protein</topology>
    </subcellularLocation>
</comment>
<evidence type="ECO:0000256" key="5">
    <source>
        <dbReference type="ARBA" id="ARBA00022692"/>
    </source>
</evidence>
<proteinExistence type="predicted"/>
<evidence type="ECO:0000256" key="15">
    <source>
        <dbReference type="ARBA" id="ARBA00023180"/>
    </source>
</evidence>
<evidence type="ECO:0000259" key="16">
    <source>
        <dbReference type="Pfam" id="PF12810"/>
    </source>
</evidence>
<evidence type="ECO:0000256" key="12">
    <source>
        <dbReference type="ARBA" id="ARBA00023137"/>
    </source>
</evidence>
<protein>
    <recommendedName>
        <fullName evidence="2">receptor protein-tyrosine kinase</fullName>
        <ecNumber evidence="2">2.7.10.1</ecNumber>
    </recommendedName>
</protein>
<dbReference type="VEuPathDB" id="TrichDB:TVAG_137470"/>
<keyword evidence="11" id="KW-0472">Membrane</keyword>
<dbReference type="GO" id="GO:0005524">
    <property type="term" value="F:ATP binding"/>
    <property type="evidence" value="ECO:0007669"/>
    <property type="project" value="UniProtKB-KW"/>
</dbReference>
<dbReference type="RefSeq" id="XP_001302668.1">
    <property type="nucleotide sequence ID" value="XM_001302667.1"/>
</dbReference>
<evidence type="ECO:0000256" key="7">
    <source>
        <dbReference type="ARBA" id="ARBA00022741"/>
    </source>
</evidence>
<evidence type="ECO:0000256" key="4">
    <source>
        <dbReference type="ARBA" id="ARBA00022679"/>
    </source>
</evidence>
<dbReference type="Proteomes" id="UP000001542">
    <property type="component" value="Unassembled WGS sequence"/>
</dbReference>
<dbReference type="VEuPathDB" id="TrichDB:TVAGG3_0795210"/>
<evidence type="ECO:0000256" key="2">
    <source>
        <dbReference type="ARBA" id="ARBA00011902"/>
    </source>
</evidence>
<organism evidence="17 18">
    <name type="scientific">Trichomonas vaginalis (strain ATCC PRA-98 / G3)</name>
    <dbReference type="NCBI Taxonomy" id="412133"/>
    <lineage>
        <taxon>Eukaryota</taxon>
        <taxon>Metamonada</taxon>
        <taxon>Parabasalia</taxon>
        <taxon>Trichomonadida</taxon>
        <taxon>Trichomonadidae</taxon>
        <taxon>Trichomonas</taxon>
    </lineage>
</organism>
<dbReference type="InterPro" id="IPR055163">
    <property type="entry name" value="ALK/LTK-like_GRD"/>
</dbReference>
<keyword evidence="4" id="KW-0808">Transferase</keyword>
<accession>A2FZD2</accession>
<keyword evidence="12" id="KW-0829">Tyrosine-protein kinase</keyword>
<dbReference type="InParanoid" id="A2FZD2"/>
<keyword evidence="3" id="KW-1003">Cell membrane</keyword>
<evidence type="ECO:0000256" key="13">
    <source>
        <dbReference type="ARBA" id="ARBA00023157"/>
    </source>
</evidence>
<keyword evidence="15" id="KW-0325">Glycoprotein</keyword>
<dbReference type="GO" id="GO:0004714">
    <property type="term" value="F:transmembrane receptor protein tyrosine kinase activity"/>
    <property type="evidence" value="ECO:0007669"/>
    <property type="project" value="UniProtKB-EC"/>
</dbReference>
<keyword evidence="8" id="KW-0418">Kinase</keyword>
<keyword evidence="5" id="KW-0812">Transmembrane</keyword>
<keyword evidence="13" id="KW-1015">Disulfide bond</keyword>
<dbReference type="Pfam" id="PF12810">
    <property type="entry name" value="ALK_LTK_GRD"/>
    <property type="match status" value="1"/>
</dbReference>
<dbReference type="KEGG" id="tva:4747411"/>
<gene>
    <name evidence="17" type="ORF">TVAG_137470</name>
</gene>
<evidence type="ECO:0000256" key="1">
    <source>
        <dbReference type="ARBA" id="ARBA00004251"/>
    </source>
</evidence>
<keyword evidence="9" id="KW-0067">ATP-binding</keyword>
<reference evidence="17" key="1">
    <citation type="submission" date="2006-10" db="EMBL/GenBank/DDBJ databases">
        <authorList>
            <person name="Amadeo P."/>
            <person name="Zhao Q."/>
            <person name="Wortman J."/>
            <person name="Fraser-Liggett C."/>
            <person name="Carlton J."/>
        </authorList>
    </citation>
    <scope>NUCLEOTIDE SEQUENCE</scope>
    <source>
        <strain evidence="17">G3</strain>
    </source>
</reference>
<sequence length="270" mass="28051">MYLYLGGKGQDQTADIPHKTQALGGWNYGGNGGAEYNSMEAGYPENGAGGGGAVDIRLDYYDINIDDFNESALNKSIESRIIVAGSGGGAVSGKSVVWGSSEGFPGGNISAISNGPYTIRGSQILGKLGMGKEGLNSAQNQGASGGCGSGYRGGYNELPFTSNTGYYKIGGTGGSSYISGHPGCISPSHSTDLVSNNKNSIHESGLVFDNTKIISGNETMPSPFNSSSIQGNVGNGICRITILPSFITILRKKIATNLYYSLFMTCMINK</sequence>
<feature type="domain" description="ALK/LTK-like glycine-rich" evidence="16">
    <location>
        <begin position="1"/>
        <end position="243"/>
    </location>
</feature>
<evidence type="ECO:0000256" key="14">
    <source>
        <dbReference type="ARBA" id="ARBA00023170"/>
    </source>
</evidence>